<name>A0ABV6JXT3_9PROT</name>
<keyword evidence="2" id="KW-1185">Reference proteome</keyword>
<dbReference type="RefSeq" id="WP_377046273.1">
    <property type="nucleotide sequence ID" value="NZ_JBHLUN010000015.1"/>
</dbReference>
<dbReference type="EMBL" id="JBHLUN010000015">
    <property type="protein sequence ID" value="MFC0410526.1"/>
    <property type="molecule type" value="Genomic_DNA"/>
</dbReference>
<proteinExistence type="predicted"/>
<reference evidence="1 2" key="1">
    <citation type="submission" date="2024-09" db="EMBL/GenBank/DDBJ databases">
        <authorList>
            <person name="Sun Q."/>
            <person name="Mori K."/>
        </authorList>
    </citation>
    <scope>NUCLEOTIDE SEQUENCE [LARGE SCALE GENOMIC DNA]</scope>
    <source>
        <strain evidence="1 2">TBRC 5777</strain>
    </source>
</reference>
<comment type="caution">
    <text evidence="1">The sequence shown here is derived from an EMBL/GenBank/DDBJ whole genome shotgun (WGS) entry which is preliminary data.</text>
</comment>
<dbReference type="InterPro" id="IPR002060">
    <property type="entry name" value="Squ/phyt_synthse"/>
</dbReference>
<gene>
    <name evidence="1" type="ORF">ACFFGY_19920</name>
</gene>
<dbReference type="SUPFAM" id="SSF48576">
    <property type="entry name" value="Terpenoid synthases"/>
    <property type="match status" value="1"/>
</dbReference>
<accession>A0ABV6JXT3</accession>
<sequence length="268" mass="28810">MGELSATGVLAQRSDPDRFRCTLFAPPNKREALWCLLAFNNELARAREVVSQPTLALIRLQWWRDMIAEVAAGRPARRHEVAEPLAALLRSGTLAAEDLLPLIDAREAEAEEIETRAGFDAYLRGTAGGLAVAMARVLDAPVATLPAVQEAGALYGLAGVMRSLPAQAAQERCLLPREMLPGEVFEPFSDEVAAVVRQLATEALPRVEAVRQQLRALPGGAVAAVLPLVLAARDLRRLSARGTPDWPPVPRGAGDRLAVSWAGLRGKL</sequence>
<evidence type="ECO:0000313" key="2">
    <source>
        <dbReference type="Proteomes" id="UP001589865"/>
    </source>
</evidence>
<dbReference type="InterPro" id="IPR008949">
    <property type="entry name" value="Isoprenoid_synthase_dom_sf"/>
</dbReference>
<dbReference type="Proteomes" id="UP001589865">
    <property type="component" value="Unassembled WGS sequence"/>
</dbReference>
<protein>
    <submittedName>
        <fullName evidence="1">Phytoene/squalene synthase family protein</fullName>
    </submittedName>
</protein>
<dbReference type="Pfam" id="PF00494">
    <property type="entry name" value="SQS_PSY"/>
    <property type="match status" value="1"/>
</dbReference>
<organism evidence="1 2">
    <name type="scientific">Roseomonas elaeocarpi</name>
    <dbReference type="NCBI Taxonomy" id="907779"/>
    <lineage>
        <taxon>Bacteria</taxon>
        <taxon>Pseudomonadati</taxon>
        <taxon>Pseudomonadota</taxon>
        <taxon>Alphaproteobacteria</taxon>
        <taxon>Acetobacterales</taxon>
        <taxon>Roseomonadaceae</taxon>
        <taxon>Roseomonas</taxon>
    </lineage>
</organism>
<dbReference type="Gene3D" id="1.10.600.10">
    <property type="entry name" value="Farnesyl Diphosphate Synthase"/>
    <property type="match status" value="1"/>
</dbReference>
<evidence type="ECO:0000313" key="1">
    <source>
        <dbReference type="EMBL" id="MFC0410526.1"/>
    </source>
</evidence>